<accession>A0AA40WE91</accession>
<dbReference type="RefSeq" id="WP_100221001.1">
    <property type="nucleotide sequence ID" value="NZ_JADDWP010000072.1"/>
</dbReference>
<organism evidence="2 3">
    <name type="scientific">Leptospira interrogans serovar Pomona</name>
    <dbReference type="NCBI Taxonomy" id="44276"/>
    <lineage>
        <taxon>Bacteria</taxon>
        <taxon>Pseudomonadati</taxon>
        <taxon>Spirochaetota</taxon>
        <taxon>Spirochaetia</taxon>
        <taxon>Leptospirales</taxon>
        <taxon>Leptospiraceae</taxon>
        <taxon>Leptospira</taxon>
    </lineage>
</organism>
<dbReference type="GO" id="GO:0015074">
    <property type="term" value="P:DNA integration"/>
    <property type="evidence" value="ECO:0007669"/>
    <property type="project" value="InterPro"/>
</dbReference>
<protein>
    <submittedName>
        <fullName evidence="2">IS3 family transposase</fullName>
    </submittedName>
</protein>
<evidence type="ECO:0000313" key="3">
    <source>
        <dbReference type="Proteomes" id="UP000644282"/>
    </source>
</evidence>
<proteinExistence type="predicted"/>
<gene>
    <name evidence="2" type="ORF">IQB77_18720</name>
</gene>
<evidence type="ECO:0000259" key="1">
    <source>
        <dbReference type="Pfam" id="PF13333"/>
    </source>
</evidence>
<dbReference type="EMBL" id="JADDXF010000066">
    <property type="protein sequence ID" value="MBE8431829.1"/>
    <property type="molecule type" value="Genomic_DNA"/>
</dbReference>
<reference evidence="2" key="1">
    <citation type="submission" date="2020-10" db="EMBL/GenBank/DDBJ databases">
        <title>New Zealand Leptospira genomics.</title>
        <authorList>
            <person name="Wilkinson D.A."/>
            <person name="Nisa S."/>
            <person name="Moinet M."/>
            <person name="Benschop J."/>
        </authorList>
    </citation>
    <scope>NUCLEOTIDE SEQUENCE</scope>
    <source>
        <strain evidence="2">ESR8</strain>
    </source>
</reference>
<feature type="domain" description="Integrase catalytic" evidence="1">
    <location>
        <begin position="3"/>
        <end position="38"/>
    </location>
</feature>
<sequence>MREAQYFLFDYIERYYNRKRMHSALDDLSPVEFRKKLLHNQVRFFLRTIYRSR</sequence>
<dbReference type="InterPro" id="IPR001584">
    <property type="entry name" value="Integrase_cat-core"/>
</dbReference>
<dbReference type="AlphaFoldDB" id="A0AA40WE91"/>
<evidence type="ECO:0000313" key="2">
    <source>
        <dbReference type="EMBL" id="MBE8431829.1"/>
    </source>
</evidence>
<dbReference type="Pfam" id="PF13333">
    <property type="entry name" value="rve_2"/>
    <property type="match status" value="1"/>
</dbReference>
<dbReference type="Proteomes" id="UP000644282">
    <property type="component" value="Unassembled WGS sequence"/>
</dbReference>
<comment type="caution">
    <text evidence="2">The sequence shown here is derived from an EMBL/GenBank/DDBJ whole genome shotgun (WGS) entry which is preliminary data.</text>
</comment>
<name>A0AA40WE91_LEPIR</name>